<keyword evidence="4" id="KW-0539">Nucleus</keyword>
<evidence type="ECO:0000256" key="1">
    <source>
        <dbReference type="ARBA" id="ARBA00004123"/>
    </source>
</evidence>
<name>A0A0V1KEU0_TRIPS</name>
<gene>
    <name evidence="7" type="primary">pold2</name>
    <name evidence="7" type="ORF">T4C_6540</name>
</gene>
<evidence type="ECO:0000313" key="7">
    <source>
        <dbReference type="EMBL" id="KRZ45753.1"/>
    </source>
</evidence>
<dbReference type="Gene3D" id="2.40.50.430">
    <property type="match status" value="1"/>
</dbReference>
<dbReference type="Gene3D" id="3.60.21.50">
    <property type="match status" value="1"/>
</dbReference>
<dbReference type="GO" id="GO:0043625">
    <property type="term" value="C:delta DNA polymerase complex"/>
    <property type="evidence" value="ECO:0007669"/>
    <property type="project" value="TreeGrafter"/>
</dbReference>
<reference evidence="7 8" key="1">
    <citation type="submission" date="2015-01" db="EMBL/GenBank/DDBJ databases">
        <title>Evolution of Trichinella species and genotypes.</title>
        <authorList>
            <person name="Korhonen P.K."/>
            <person name="Edoardo P."/>
            <person name="Giuseppe L.R."/>
            <person name="Gasser R.B."/>
        </authorList>
    </citation>
    <scope>NUCLEOTIDE SEQUENCE [LARGE SCALE GENOMIC DNA]</scope>
    <source>
        <strain evidence="7">ISS176</strain>
    </source>
</reference>
<comment type="similarity">
    <text evidence="2">Belongs to the DNA polymerase delta/II small subunit family.</text>
</comment>
<comment type="subcellular location">
    <subcellularLocation>
        <location evidence="1">Nucleus</location>
    </subcellularLocation>
</comment>
<dbReference type="PANTHER" id="PTHR10416">
    <property type="entry name" value="DNA POLYMERASE DELTA SUBUNIT 2"/>
    <property type="match status" value="1"/>
</dbReference>
<dbReference type="InterPro" id="IPR041863">
    <property type="entry name" value="PolD2_C"/>
</dbReference>
<dbReference type="AlphaFoldDB" id="A0A0V1KEU0"/>
<accession>A0A0V1KEU0</accession>
<evidence type="ECO:0000256" key="3">
    <source>
        <dbReference type="ARBA" id="ARBA00022705"/>
    </source>
</evidence>
<evidence type="ECO:0000259" key="6">
    <source>
        <dbReference type="Pfam" id="PF18018"/>
    </source>
</evidence>
<feature type="domain" description="DNA polymerase delta subunit OB-fold" evidence="6">
    <location>
        <begin position="33"/>
        <end position="155"/>
    </location>
</feature>
<evidence type="ECO:0000259" key="5">
    <source>
        <dbReference type="Pfam" id="PF04042"/>
    </source>
</evidence>
<dbReference type="Pfam" id="PF18018">
    <property type="entry name" value="DNA_pol_D_N"/>
    <property type="match status" value="1"/>
</dbReference>
<dbReference type="InterPro" id="IPR040663">
    <property type="entry name" value="DNA_pol_D_N"/>
</dbReference>
<dbReference type="InterPro" id="IPR024826">
    <property type="entry name" value="DNA_pol_delta/II_ssu"/>
</dbReference>
<dbReference type="Pfam" id="PF04042">
    <property type="entry name" value="DNA_pol_E_B"/>
    <property type="match status" value="1"/>
</dbReference>
<dbReference type="EMBL" id="JYDV01000002">
    <property type="protein sequence ID" value="KRZ45753.1"/>
    <property type="molecule type" value="Genomic_DNA"/>
</dbReference>
<dbReference type="GO" id="GO:0003677">
    <property type="term" value="F:DNA binding"/>
    <property type="evidence" value="ECO:0007669"/>
    <property type="project" value="InterPro"/>
</dbReference>
<dbReference type="InterPro" id="IPR007185">
    <property type="entry name" value="DNA_pol_a/d/e_bsu"/>
</dbReference>
<evidence type="ECO:0000256" key="4">
    <source>
        <dbReference type="ARBA" id="ARBA00023242"/>
    </source>
</evidence>
<dbReference type="PANTHER" id="PTHR10416:SF0">
    <property type="entry name" value="DNA POLYMERASE DELTA SUBUNIT 2"/>
    <property type="match status" value="1"/>
</dbReference>
<sequence>MTEHNVSLQRAKGTFVSFNDKFIIDVNADFQRQYFYIYRSRLEYGRTALIEKAQKTYGESKPIRRISELVEREECVTIGTVCKIQDLRPNVLKEIADEGHVIPQPIAPLKCTSGTDEVVLEDENLRIKLIGSVESIVVAVCGMVTSGGKFHVDDVLFLPVSAPMKPIADPGSNSQIDESRYVLLVSGLGFDAHEGSGGMAQLRSHILLQWLLGHCGEEREQCKVSKICRLIIAGNSIQAKQRNSAHTFGQVAKYLSKKISNPGVEAALNFDAFLDKLVVSECIFSLSIFHRVFICFFFLIFKHFISVDVMPGDMDPANHLLPQQPLHKCLFPRSGKIDTLNRVTNPYCASIDGVEFLGTSGQNVDDVYRFSSCEDRLTIMKNTLTWGHLCPTCPDTIGCYPYKDKDPFILDRMPHVYFAGNQPTFGVGQFHCDDGHHVVRVISLPAFCETGCAALVDLATLAVEPIVFEVSLDTDLTAGVDRMNVFLERFCFDVNNSNE</sequence>
<dbReference type="CDD" id="cd07387">
    <property type="entry name" value="MPP_PolD2_C"/>
    <property type="match status" value="1"/>
</dbReference>
<keyword evidence="3" id="KW-0235">DNA replication</keyword>
<protein>
    <submittedName>
        <fullName evidence="7">DNA polymerase delta subunit 2</fullName>
    </submittedName>
</protein>
<organism evidence="7 8">
    <name type="scientific">Trichinella pseudospiralis</name>
    <name type="common">Parasitic roundworm</name>
    <dbReference type="NCBI Taxonomy" id="6337"/>
    <lineage>
        <taxon>Eukaryota</taxon>
        <taxon>Metazoa</taxon>
        <taxon>Ecdysozoa</taxon>
        <taxon>Nematoda</taxon>
        <taxon>Enoplea</taxon>
        <taxon>Dorylaimia</taxon>
        <taxon>Trichinellida</taxon>
        <taxon>Trichinellidae</taxon>
        <taxon>Trichinella</taxon>
    </lineage>
</organism>
<evidence type="ECO:0000256" key="2">
    <source>
        <dbReference type="ARBA" id="ARBA00006035"/>
    </source>
</evidence>
<feature type="domain" description="DNA polymerase alpha/delta/epsilon subunit B" evidence="5">
    <location>
        <begin position="305"/>
        <end position="426"/>
    </location>
</feature>
<evidence type="ECO:0000313" key="8">
    <source>
        <dbReference type="Proteomes" id="UP000054826"/>
    </source>
</evidence>
<dbReference type="Proteomes" id="UP000054826">
    <property type="component" value="Unassembled WGS sequence"/>
</dbReference>
<comment type="caution">
    <text evidence="7">The sequence shown here is derived from an EMBL/GenBank/DDBJ whole genome shotgun (WGS) entry which is preliminary data.</text>
</comment>
<dbReference type="GO" id="GO:0006271">
    <property type="term" value="P:DNA strand elongation involved in DNA replication"/>
    <property type="evidence" value="ECO:0007669"/>
    <property type="project" value="TreeGrafter"/>
</dbReference>
<proteinExistence type="inferred from homology"/>